<name>A0ABS0XYV4_9HYPH</name>
<protein>
    <submittedName>
        <fullName evidence="1">Uncharacterized protein</fullName>
    </submittedName>
</protein>
<evidence type="ECO:0000313" key="1">
    <source>
        <dbReference type="EMBL" id="MBJ6125194.1"/>
    </source>
</evidence>
<evidence type="ECO:0000313" key="2">
    <source>
        <dbReference type="Proteomes" id="UP000620670"/>
    </source>
</evidence>
<comment type="caution">
    <text evidence="1">The sequence shown here is derived from an EMBL/GenBank/DDBJ whole genome shotgun (WGS) entry which is preliminary data.</text>
</comment>
<accession>A0ABS0XYV4</accession>
<sequence>MSQPFAASGYAEAPIAPCHDWIEEQIIRAYVRLVFALDPQNGYRTITIMLVGDVEVRLTELCQDYDMPTFPPFWVELYCRTSKSVVAYCNGYEFDEDEIAAAVELIISAYQRLSNLH</sequence>
<gene>
    <name evidence="1" type="ORF">JAO75_07210</name>
</gene>
<keyword evidence="2" id="KW-1185">Reference proteome</keyword>
<reference evidence="2" key="1">
    <citation type="submission" date="2020-12" db="EMBL/GenBank/DDBJ databases">
        <title>Hymenobacter sp.</title>
        <authorList>
            <person name="Kim M.K."/>
        </authorList>
    </citation>
    <scope>NUCLEOTIDE SEQUENCE [LARGE SCALE GENOMIC DNA]</scope>
    <source>
        <strain evidence="2">BT325</strain>
    </source>
</reference>
<organism evidence="1 2">
    <name type="scientific">Microvirga splendida</name>
    <dbReference type="NCBI Taxonomy" id="2795727"/>
    <lineage>
        <taxon>Bacteria</taxon>
        <taxon>Pseudomonadati</taxon>
        <taxon>Pseudomonadota</taxon>
        <taxon>Alphaproteobacteria</taxon>
        <taxon>Hyphomicrobiales</taxon>
        <taxon>Methylobacteriaceae</taxon>
        <taxon>Microvirga</taxon>
    </lineage>
</organism>
<dbReference type="EMBL" id="JAELXT010000005">
    <property type="protein sequence ID" value="MBJ6125194.1"/>
    <property type="molecule type" value="Genomic_DNA"/>
</dbReference>
<dbReference type="RefSeq" id="WP_199047873.1">
    <property type="nucleotide sequence ID" value="NZ_JAELXT010000005.1"/>
</dbReference>
<proteinExistence type="predicted"/>
<dbReference type="Proteomes" id="UP000620670">
    <property type="component" value="Unassembled WGS sequence"/>
</dbReference>